<dbReference type="CDD" id="cd00834">
    <property type="entry name" value="KAS_I_II"/>
    <property type="match status" value="1"/>
</dbReference>
<gene>
    <name evidence="6" type="ORF">H340_29109</name>
</gene>
<dbReference type="Proteomes" id="UP000011740">
    <property type="component" value="Unassembled WGS sequence"/>
</dbReference>
<dbReference type="PANTHER" id="PTHR11712:SF347">
    <property type="entry name" value="BETA KETOACYL-ACYL CARRIER PROTEIN SYNTHASE"/>
    <property type="match status" value="1"/>
</dbReference>
<dbReference type="InterPro" id="IPR018201">
    <property type="entry name" value="Ketoacyl_synth_AS"/>
</dbReference>
<feature type="domain" description="Ketosynthase family 3 (KS3)" evidence="5">
    <location>
        <begin position="1"/>
        <end position="399"/>
    </location>
</feature>
<dbReference type="Pfam" id="PF00109">
    <property type="entry name" value="ketoacyl-synt"/>
    <property type="match status" value="1"/>
</dbReference>
<dbReference type="eggNOG" id="COG0304">
    <property type="taxonomic scope" value="Bacteria"/>
</dbReference>
<evidence type="ECO:0000256" key="4">
    <source>
        <dbReference type="RuleBase" id="RU003694"/>
    </source>
</evidence>
<dbReference type="SUPFAM" id="SSF53901">
    <property type="entry name" value="Thiolase-like"/>
    <property type="match status" value="2"/>
</dbReference>
<dbReference type="InterPro" id="IPR014030">
    <property type="entry name" value="Ketoacyl_synth_N"/>
</dbReference>
<keyword evidence="2 4" id="KW-0808">Transferase</keyword>
<dbReference type="STRING" id="1223523.H340_29109"/>
<dbReference type="GO" id="GO:0006633">
    <property type="term" value="P:fatty acid biosynthetic process"/>
    <property type="evidence" value="ECO:0007669"/>
    <property type="project" value="InterPro"/>
</dbReference>
<evidence type="ECO:0000313" key="6">
    <source>
        <dbReference type="EMBL" id="EME96919.1"/>
    </source>
</evidence>
<reference evidence="6 7" key="1">
    <citation type="journal article" date="2013" name="Genome Announc.">
        <title>Whole-Genome Shotgun Assembly and Analysis of the Genome of Streptomyces mobaraensis DSM 40847, a Strain for Industrial Production of Microbial Transglutaminase.</title>
        <authorList>
            <person name="Yang H."/>
            <person name="He T."/>
            <person name="Wu W."/>
            <person name="Zhu W."/>
            <person name="Lu B."/>
            <person name="Sun W."/>
        </authorList>
    </citation>
    <scope>NUCLEOTIDE SEQUENCE [LARGE SCALE GENOMIC DNA]</scope>
    <source>
        <strain evidence="6 7">DSM 40847</strain>
    </source>
</reference>
<dbReference type="PROSITE" id="PS00606">
    <property type="entry name" value="KS3_1"/>
    <property type="match status" value="1"/>
</dbReference>
<dbReference type="Pfam" id="PF02801">
    <property type="entry name" value="Ketoacyl-synt_C"/>
    <property type="match status" value="1"/>
</dbReference>
<dbReference type="EMBL" id="AORZ01000159">
    <property type="protein sequence ID" value="EME96919.1"/>
    <property type="molecule type" value="Genomic_DNA"/>
</dbReference>
<dbReference type="PROSITE" id="PS52004">
    <property type="entry name" value="KS3_2"/>
    <property type="match status" value="1"/>
</dbReference>
<evidence type="ECO:0000256" key="2">
    <source>
        <dbReference type="ARBA" id="ARBA00022679"/>
    </source>
</evidence>
<dbReference type="PANTHER" id="PTHR11712">
    <property type="entry name" value="POLYKETIDE SYNTHASE-RELATED"/>
    <property type="match status" value="1"/>
</dbReference>
<evidence type="ECO:0000313" key="7">
    <source>
        <dbReference type="Proteomes" id="UP000011740"/>
    </source>
</evidence>
<dbReference type="FunFam" id="3.40.47.10:FF:000029">
    <property type="entry name" value="3-oxoacyl-[acyl-carrier-protein] synthase 1"/>
    <property type="match status" value="1"/>
</dbReference>
<name>M3BBL5_STRM1</name>
<dbReference type="PATRIC" id="fig|1223523.3.peg.5909"/>
<dbReference type="RefSeq" id="WP_004953987.1">
    <property type="nucleotide sequence ID" value="NZ_AORZ01000159.1"/>
</dbReference>
<dbReference type="AlphaFoldDB" id="M3BBL5"/>
<proteinExistence type="inferred from homology"/>
<evidence type="ECO:0000256" key="1">
    <source>
        <dbReference type="ARBA" id="ARBA00008467"/>
    </source>
</evidence>
<dbReference type="GO" id="GO:0004315">
    <property type="term" value="F:3-oxoacyl-[acyl-carrier-protein] synthase activity"/>
    <property type="evidence" value="ECO:0007669"/>
    <property type="project" value="InterPro"/>
</dbReference>
<keyword evidence="3" id="KW-0012">Acyltransferase</keyword>
<protein>
    <submittedName>
        <fullName evidence="6">3-oxoacyl-ACP synthase</fullName>
    </submittedName>
</protein>
<accession>M3BBL5</accession>
<dbReference type="InterPro" id="IPR000794">
    <property type="entry name" value="Beta-ketoacyl_synthase"/>
</dbReference>
<sequence length="401" mass="40900">MTGLGLVTAGGIGREPTWDAVCAGVGTATRGPALQGHAVDFCCALPALDDALAPLRRKAWRLDPFARAALLAAREAVADAGLDPAVWDGPRVGVVIGSGSGGGWTTWHQQARLRDRGPEYVSSLLHPMSLINMAAAEVALDCGALGPSTATVTACASGADALSLARLWLTAGRCDVVLAGGTEAGFTPLNMVGFDRLGVLSRRRDDPPAASRPFDAERDGFVAGEGAAVLVLERPEHARARGAVPRALFAGSGSATDAYHPTAPHPEGAGARRALRLALADAGVSADEVDHVNAHGTGTPPNDLVEGRVIEALLPHGPSVTATKGVLGHTLGAAGAVEAAVTVLTVQHGLVPPVANLERLDPALSLDAVRGGPRKQRVDVALSNSFGFGGHNTVLVFRTAG</sequence>
<dbReference type="InterPro" id="IPR016039">
    <property type="entry name" value="Thiolase-like"/>
</dbReference>
<evidence type="ECO:0000259" key="5">
    <source>
        <dbReference type="PROSITE" id="PS52004"/>
    </source>
</evidence>
<dbReference type="NCBIfam" id="NF005589">
    <property type="entry name" value="PRK07314.1"/>
    <property type="match status" value="1"/>
</dbReference>
<organism evidence="6 7">
    <name type="scientific">Streptomyces mobaraensis (strain ATCC 29032 / DSM 40847 / JCM 4168 / NBRC 13819 / NCIMB 11159 / IPCR 16-22)</name>
    <dbReference type="NCBI Taxonomy" id="1223523"/>
    <lineage>
        <taxon>Bacteria</taxon>
        <taxon>Bacillati</taxon>
        <taxon>Actinomycetota</taxon>
        <taxon>Actinomycetes</taxon>
        <taxon>Kitasatosporales</taxon>
        <taxon>Streptomycetaceae</taxon>
        <taxon>Streptomyces</taxon>
    </lineage>
</organism>
<dbReference type="SMART" id="SM00825">
    <property type="entry name" value="PKS_KS"/>
    <property type="match status" value="1"/>
</dbReference>
<evidence type="ECO:0000256" key="3">
    <source>
        <dbReference type="ARBA" id="ARBA00023315"/>
    </source>
</evidence>
<comment type="similarity">
    <text evidence="1 4">Belongs to the thiolase-like superfamily. Beta-ketoacyl-ACP synthases family.</text>
</comment>
<dbReference type="InterPro" id="IPR014031">
    <property type="entry name" value="Ketoacyl_synth_C"/>
</dbReference>
<comment type="caution">
    <text evidence="6">The sequence shown here is derived from an EMBL/GenBank/DDBJ whole genome shotgun (WGS) entry which is preliminary data.</text>
</comment>
<dbReference type="Gene3D" id="3.40.47.10">
    <property type="match status" value="2"/>
</dbReference>
<dbReference type="InterPro" id="IPR020841">
    <property type="entry name" value="PKS_Beta-ketoAc_synthase_dom"/>
</dbReference>